<name>A0A8H7XLP8_PSICU</name>
<protein>
    <submittedName>
        <fullName evidence="2">Uncharacterized protein</fullName>
    </submittedName>
</protein>
<dbReference type="OrthoDB" id="2405700at2759"/>
<sequence length="438" mass="46000">MASTATPQSYPSPPPSFNGGVSPPAASTAPHRPSDNALDANDLEEPPPYTASPSVYSGETTLEQGPSRPFQPAPRPPAQQRPYLTPQATGTSSFSTSASSVNRSAGSVLHQLTTSLTNSVNAAMNSLNTPPPPPRPVSQQSWASYPGRQPQQQHSLAPPAPSQSAQSYRPPGGPPPLHPSSTISRRSSEFARDFYAAGAVDESSVNANATGTYMPPPGSPPQNLPQRPSNISTASTSSAASSTPNDGRPTNHPSIGHPLLKDGKLLVYPKGFECPKCHNIGYKDADPLRPCKKCWSKYAKPFTGPLVYSFSPPSPTSPNTAAQNLQRPLPHPPPPKPPPIPPAISFNAPPAHFAPGGYMTNHHGGFTTPPTGVHPWQTRLGAGIPRPPNGSGAVVYSAGDPRIGGRLCWRCDGKGNTSFMLLDRITCPVCGGIGRTFQ</sequence>
<feature type="compositionally biased region" description="Polar residues" evidence="1">
    <location>
        <begin position="51"/>
        <end position="64"/>
    </location>
</feature>
<dbReference type="GO" id="GO:0005737">
    <property type="term" value="C:cytoplasm"/>
    <property type="evidence" value="ECO:0007669"/>
    <property type="project" value="TreeGrafter"/>
</dbReference>
<feature type="compositionally biased region" description="Low complexity" evidence="1">
    <location>
        <begin position="224"/>
        <end position="243"/>
    </location>
</feature>
<dbReference type="EMBL" id="JAFIQS010000016">
    <property type="protein sequence ID" value="KAG5163132.1"/>
    <property type="molecule type" value="Genomic_DNA"/>
</dbReference>
<evidence type="ECO:0000313" key="2">
    <source>
        <dbReference type="EMBL" id="KAG5163132.1"/>
    </source>
</evidence>
<gene>
    <name evidence="2" type="ORF">JR316_012000</name>
</gene>
<dbReference type="AlphaFoldDB" id="A0A8H7XLP8"/>
<feature type="compositionally biased region" description="Pro residues" evidence="1">
    <location>
        <begin position="69"/>
        <end position="79"/>
    </location>
</feature>
<accession>A0A8H7XLP8</accession>
<comment type="caution">
    <text evidence="2">The sequence shown here is derived from an EMBL/GenBank/DDBJ whole genome shotgun (WGS) entry which is preliminary data.</text>
</comment>
<reference evidence="2" key="1">
    <citation type="submission" date="2021-02" db="EMBL/GenBank/DDBJ databases">
        <title>Psilocybe cubensis genome.</title>
        <authorList>
            <person name="Mckernan K.J."/>
            <person name="Crawford S."/>
            <person name="Trippe A."/>
            <person name="Kane L.T."/>
            <person name="Mclaughlin S."/>
        </authorList>
    </citation>
    <scope>NUCLEOTIDE SEQUENCE [LARGE SCALE GENOMIC DNA]</scope>
    <source>
        <strain evidence="2">MGC-MH-2018</strain>
    </source>
</reference>
<feature type="compositionally biased region" description="Polar residues" evidence="1">
    <location>
        <begin position="110"/>
        <end position="128"/>
    </location>
</feature>
<evidence type="ECO:0000256" key="1">
    <source>
        <dbReference type="SAM" id="MobiDB-lite"/>
    </source>
</evidence>
<feature type="region of interest" description="Disordered" evidence="1">
    <location>
        <begin position="202"/>
        <end position="260"/>
    </location>
</feature>
<feature type="region of interest" description="Disordered" evidence="1">
    <location>
        <begin position="313"/>
        <end position="346"/>
    </location>
</feature>
<dbReference type="PANTHER" id="PTHR28031">
    <property type="entry name" value="PROLINE-RICH PROTEIN HUA1"/>
    <property type="match status" value="1"/>
</dbReference>
<organism evidence="2">
    <name type="scientific">Psilocybe cubensis</name>
    <name type="common">Psychedelic mushroom</name>
    <name type="synonym">Stropharia cubensis</name>
    <dbReference type="NCBI Taxonomy" id="181762"/>
    <lineage>
        <taxon>Eukaryota</taxon>
        <taxon>Fungi</taxon>
        <taxon>Dikarya</taxon>
        <taxon>Basidiomycota</taxon>
        <taxon>Agaricomycotina</taxon>
        <taxon>Agaricomycetes</taxon>
        <taxon>Agaricomycetidae</taxon>
        <taxon>Agaricales</taxon>
        <taxon>Agaricineae</taxon>
        <taxon>Strophariaceae</taxon>
        <taxon>Psilocybe</taxon>
    </lineage>
</organism>
<dbReference type="PANTHER" id="PTHR28031:SF1">
    <property type="entry name" value="PROLINE-RICH PROTEIN HUA1"/>
    <property type="match status" value="1"/>
</dbReference>
<feature type="compositionally biased region" description="Low complexity" evidence="1">
    <location>
        <begin position="80"/>
        <end position="107"/>
    </location>
</feature>
<feature type="region of interest" description="Disordered" evidence="1">
    <location>
        <begin position="1"/>
        <end position="189"/>
    </location>
</feature>
<feature type="compositionally biased region" description="Pro residues" evidence="1">
    <location>
        <begin position="214"/>
        <end position="223"/>
    </location>
</feature>
<proteinExistence type="predicted"/>
<feature type="compositionally biased region" description="Pro residues" evidence="1">
    <location>
        <begin position="329"/>
        <end position="342"/>
    </location>
</feature>
<dbReference type="InterPro" id="IPR038910">
    <property type="entry name" value="Hua1-like"/>
</dbReference>
<feature type="compositionally biased region" description="Polar residues" evidence="1">
    <location>
        <begin position="137"/>
        <end position="155"/>
    </location>
</feature>